<reference evidence="1 2" key="1">
    <citation type="journal article" date="2013" name="Genome Announc.">
        <title>Draft Genome of the Marine Gammaproteobacterium Halomonas titanicae.</title>
        <authorList>
            <person name="Sanchez-Porro C."/>
            <person name="de la Haba R.R."/>
            <person name="Cruz-Hernandez N."/>
            <person name="Gonzalez J.M."/>
            <person name="Reyes-Guirao C."/>
            <person name="Navarro-Sampedro L."/>
            <person name="Carballo M."/>
            <person name="Ventosa A."/>
        </authorList>
    </citation>
    <scope>NUCLEOTIDE SEQUENCE [LARGE SCALE GENOMIC DNA]</scope>
    <source>
        <strain evidence="1 2">BH1</strain>
    </source>
</reference>
<dbReference type="Proteomes" id="UP000011651">
    <property type="component" value="Unassembled WGS sequence"/>
</dbReference>
<comment type="caution">
    <text evidence="1">The sequence shown here is derived from an EMBL/GenBank/DDBJ whole genome shotgun (WGS) entry which is preliminary data.</text>
</comment>
<proteinExistence type="predicted"/>
<gene>
    <name evidence="1" type="ORF">HALTITAN_3307</name>
</gene>
<name>L9U5A7_9GAMM</name>
<evidence type="ECO:0000313" key="1">
    <source>
        <dbReference type="EMBL" id="ELY20065.1"/>
    </source>
</evidence>
<accession>L9U5A7</accession>
<protein>
    <submittedName>
        <fullName evidence="1">Uncharacterized protein</fullName>
    </submittedName>
</protein>
<organism evidence="1 2">
    <name type="scientific">Vreelandella titanicae BH1</name>
    <dbReference type="NCBI Taxonomy" id="1204738"/>
    <lineage>
        <taxon>Bacteria</taxon>
        <taxon>Pseudomonadati</taxon>
        <taxon>Pseudomonadota</taxon>
        <taxon>Gammaproteobacteria</taxon>
        <taxon>Oceanospirillales</taxon>
        <taxon>Halomonadaceae</taxon>
        <taxon>Vreelandella</taxon>
    </lineage>
</organism>
<sequence>MGSIATGGVVIEDPVAAKALTLGITDAQLRRTFAVVFVKIPDNHGVSARRNRTG</sequence>
<evidence type="ECO:0000313" key="2">
    <source>
        <dbReference type="Proteomes" id="UP000011651"/>
    </source>
</evidence>
<dbReference type="EMBL" id="AOPO01000043">
    <property type="protein sequence ID" value="ELY20065.1"/>
    <property type="molecule type" value="Genomic_DNA"/>
</dbReference>
<dbReference type="AlphaFoldDB" id="L9U5A7"/>